<dbReference type="eggNOG" id="ENOG5033NU1">
    <property type="taxonomic scope" value="Bacteria"/>
</dbReference>
<keyword evidence="2" id="KW-1185">Reference proteome</keyword>
<dbReference type="AlphaFoldDB" id="J7IT54"/>
<protein>
    <submittedName>
        <fullName evidence="1">Uncharacterized protein</fullName>
    </submittedName>
</protein>
<evidence type="ECO:0000313" key="2">
    <source>
        <dbReference type="Proteomes" id="UP000005262"/>
    </source>
</evidence>
<sequence length="90" mass="10278">MHFHYLTELIQLSHEIEQLGIPNSRSASDEAGFIDTKAKVLEILRVLYGEKSREFRVVKLTYSPATVVKVVNYIISRSDRISPQTKAVNM</sequence>
<proteinExistence type="predicted"/>
<evidence type="ECO:0000313" key="1">
    <source>
        <dbReference type="EMBL" id="AFQ45077.1"/>
    </source>
</evidence>
<gene>
    <name evidence="1" type="ordered locus">Desmer_3196</name>
</gene>
<organism evidence="1 2">
    <name type="scientific">Desulfosporosinus meridiei (strain ATCC BAA-275 / DSM 13257 / KCTC 12902 / NCIMB 13706 / S10)</name>
    <dbReference type="NCBI Taxonomy" id="768704"/>
    <lineage>
        <taxon>Bacteria</taxon>
        <taxon>Bacillati</taxon>
        <taxon>Bacillota</taxon>
        <taxon>Clostridia</taxon>
        <taxon>Eubacteriales</taxon>
        <taxon>Desulfitobacteriaceae</taxon>
        <taxon>Desulfosporosinus</taxon>
    </lineage>
</organism>
<dbReference type="OrthoDB" id="1809410at2"/>
<dbReference type="HOGENOM" id="CLU_188259_0_0_9"/>
<reference evidence="2" key="2">
    <citation type="submission" date="2012-08" db="EMBL/GenBank/DDBJ databases">
        <title>Finished genome of Desulfosporosinus meridiei DSM 13257.</title>
        <authorList>
            <person name="Huntemann M."/>
            <person name="Wei C.-L."/>
            <person name="Han J."/>
            <person name="Detter J.C."/>
            <person name="Han C."/>
            <person name="Davenport K."/>
            <person name="Daligault H."/>
            <person name="Erkkila T."/>
            <person name="Gu W."/>
            <person name="Munk A.C.C."/>
            <person name="Teshima H."/>
            <person name="Xu Y."/>
            <person name="Chain P."/>
            <person name="Tapia R."/>
            <person name="Chen A."/>
            <person name="Krypides N."/>
            <person name="Mavromatis K."/>
            <person name="Markowitz V."/>
            <person name="Szeto E."/>
            <person name="Ivanova N."/>
            <person name="Mikhailova N."/>
            <person name="Ovchinnikova G."/>
            <person name="Pagani I."/>
            <person name="Pati A."/>
            <person name="Goodwin L."/>
            <person name="Peters L."/>
            <person name="Pitluck S."/>
            <person name="Woyke T."/>
            <person name="Pester M."/>
            <person name="Spring S."/>
            <person name="Ollivier B."/>
            <person name="Rattei T."/>
            <person name="Klenk H.-P."/>
            <person name="Wagner M."/>
            <person name="Loy A."/>
        </authorList>
    </citation>
    <scope>NUCLEOTIDE SEQUENCE [LARGE SCALE GENOMIC DNA]</scope>
    <source>
        <strain evidence="2">ATCC BAA-275 / DSM 13257 / NCIMB 13706 / S10</strain>
    </source>
</reference>
<dbReference type="Proteomes" id="UP000005262">
    <property type="component" value="Chromosome"/>
</dbReference>
<reference evidence="1 2" key="1">
    <citation type="journal article" date="2012" name="J. Bacteriol.">
        <title>Complete genome sequences of Desulfosporosinus orientis DSM765T, Desulfosporosinus youngiae DSM17734T, Desulfosporosinus meridiei DSM13257T, and Desulfosporosinus acidiphilus DSM22704T.</title>
        <authorList>
            <person name="Pester M."/>
            <person name="Brambilla E."/>
            <person name="Alazard D."/>
            <person name="Rattei T."/>
            <person name="Weinmaier T."/>
            <person name="Han J."/>
            <person name="Lucas S."/>
            <person name="Lapidus A."/>
            <person name="Cheng J.F."/>
            <person name="Goodwin L."/>
            <person name="Pitluck S."/>
            <person name="Peters L."/>
            <person name="Ovchinnikova G."/>
            <person name="Teshima H."/>
            <person name="Detter J.C."/>
            <person name="Han C.S."/>
            <person name="Tapia R."/>
            <person name="Land M.L."/>
            <person name="Hauser L."/>
            <person name="Kyrpides N.C."/>
            <person name="Ivanova N.N."/>
            <person name="Pagani I."/>
            <person name="Huntmann M."/>
            <person name="Wei C.L."/>
            <person name="Davenport K.W."/>
            <person name="Daligault H."/>
            <person name="Chain P.S."/>
            <person name="Chen A."/>
            <person name="Mavromatis K."/>
            <person name="Markowitz V."/>
            <person name="Szeto E."/>
            <person name="Mikhailova N."/>
            <person name="Pati A."/>
            <person name="Wagner M."/>
            <person name="Woyke T."/>
            <person name="Ollivier B."/>
            <person name="Klenk H.P."/>
            <person name="Spring S."/>
            <person name="Loy A."/>
        </authorList>
    </citation>
    <scope>NUCLEOTIDE SEQUENCE [LARGE SCALE GENOMIC DNA]</scope>
    <source>
        <strain evidence="2">ATCC BAA-275 / DSM 13257 / NCIMB 13706 / S10</strain>
    </source>
</reference>
<dbReference type="RefSeq" id="WP_014903986.1">
    <property type="nucleotide sequence ID" value="NC_018515.1"/>
</dbReference>
<dbReference type="EMBL" id="CP003629">
    <property type="protein sequence ID" value="AFQ45077.1"/>
    <property type="molecule type" value="Genomic_DNA"/>
</dbReference>
<name>J7IT54_DESMD</name>
<accession>J7IT54</accession>
<dbReference type="KEGG" id="dmi:Desmer_3196"/>